<evidence type="ECO:0000256" key="3">
    <source>
        <dbReference type="ARBA" id="ARBA00022475"/>
    </source>
</evidence>
<evidence type="ECO:0000256" key="7">
    <source>
        <dbReference type="RuleBase" id="RU367016"/>
    </source>
</evidence>
<feature type="transmembrane region" description="Helical" evidence="7">
    <location>
        <begin position="169"/>
        <end position="187"/>
    </location>
</feature>
<dbReference type="EMBL" id="BJTG01000005">
    <property type="protein sequence ID" value="GEJ57807.1"/>
    <property type="molecule type" value="Genomic_DNA"/>
</dbReference>
<keyword evidence="6 7" id="KW-0472">Membrane</keyword>
<keyword evidence="10" id="KW-1185">Reference proteome</keyword>
<evidence type="ECO:0000256" key="5">
    <source>
        <dbReference type="ARBA" id="ARBA00022989"/>
    </source>
</evidence>
<feature type="domain" description="VTT" evidence="8">
    <location>
        <begin position="27"/>
        <end position="153"/>
    </location>
</feature>
<protein>
    <recommendedName>
        <fullName evidence="8">VTT domain-containing protein</fullName>
    </recommendedName>
</protein>
<dbReference type="RefSeq" id="WP_176065703.1">
    <property type="nucleotide sequence ID" value="NZ_BJTG01000005.1"/>
</dbReference>
<keyword evidence="4 7" id="KW-0812">Transmembrane</keyword>
<reference evidence="10" key="1">
    <citation type="journal article" date="2020" name="Appl. Environ. Microbiol.">
        <title>Diazotrophic Anaeromyxobacter Isolates from Soils.</title>
        <authorList>
            <person name="Masuda Y."/>
            <person name="Yamanaka H."/>
            <person name="Xu Z.X."/>
            <person name="Shiratori Y."/>
            <person name="Aono T."/>
            <person name="Amachi S."/>
            <person name="Senoo K."/>
            <person name="Itoh H."/>
        </authorList>
    </citation>
    <scope>NUCLEOTIDE SEQUENCE [LARGE SCALE GENOMIC DNA]</scope>
    <source>
        <strain evidence="10">R267</strain>
    </source>
</reference>
<dbReference type="InterPro" id="IPR032818">
    <property type="entry name" value="DedA-like"/>
</dbReference>
<keyword evidence="5 7" id="KW-1133">Transmembrane helix</keyword>
<dbReference type="Pfam" id="PF09335">
    <property type="entry name" value="VTT_dom"/>
    <property type="match status" value="1"/>
</dbReference>
<feature type="transmembrane region" description="Helical" evidence="7">
    <location>
        <begin position="134"/>
        <end position="157"/>
    </location>
</feature>
<organism evidence="9 10">
    <name type="scientific">Anaeromyxobacter diazotrophicus</name>
    <dbReference type="NCBI Taxonomy" id="2590199"/>
    <lineage>
        <taxon>Bacteria</taxon>
        <taxon>Pseudomonadati</taxon>
        <taxon>Myxococcota</taxon>
        <taxon>Myxococcia</taxon>
        <taxon>Myxococcales</taxon>
        <taxon>Cystobacterineae</taxon>
        <taxon>Anaeromyxobacteraceae</taxon>
        <taxon>Anaeromyxobacter</taxon>
    </lineage>
</organism>
<evidence type="ECO:0000256" key="4">
    <source>
        <dbReference type="ARBA" id="ARBA00022692"/>
    </source>
</evidence>
<evidence type="ECO:0000256" key="1">
    <source>
        <dbReference type="ARBA" id="ARBA00004651"/>
    </source>
</evidence>
<dbReference type="AlphaFoldDB" id="A0A7I9VPC6"/>
<comment type="subcellular location">
    <subcellularLocation>
        <location evidence="1 7">Cell membrane</location>
        <topology evidence="1 7">Multi-pass membrane protein</topology>
    </subcellularLocation>
</comment>
<dbReference type="InterPro" id="IPR032816">
    <property type="entry name" value="VTT_dom"/>
</dbReference>
<dbReference type="PANTHER" id="PTHR30353">
    <property type="entry name" value="INNER MEMBRANE PROTEIN DEDA-RELATED"/>
    <property type="match status" value="1"/>
</dbReference>
<accession>A0A7I9VPC6</accession>
<comment type="caution">
    <text evidence="9">The sequence shown here is derived from an EMBL/GenBank/DDBJ whole genome shotgun (WGS) entry which is preliminary data.</text>
</comment>
<feature type="transmembrane region" description="Helical" evidence="7">
    <location>
        <begin position="45"/>
        <end position="69"/>
    </location>
</feature>
<gene>
    <name evidence="9" type="ORF">AMYX_25480</name>
</gene>
<dbReference type="PANTHER" id="PTHR30353:SF15">
    <property type="entry name" value="INNER MEMBRANE PROTEIN YABI"/>
    <property type="match status" value="1"/>
</dbReference>
<name>A0A7I9VPC6_9BACT</name>
<sequence length="205" mass="22260">MLLRLLTHFGYLAIAGLLTLGGLGFPVPEELVQLTAGYLARRGPLWLPFAMAAAYVGIVAGDAFFFHLARQQGPRLLERRAVARVLTPARRAVLDRHFDRHAFLTIVVARHLSGLRLAAYALAALHGVRPRTFVLADACSALLSVPLVVSLGYFFAAHLEEVKKRVHEAELLVLVGAIVAAAVVVLVKWQRGRAVSRNAAPAPPR</sequence>
<proteinExistence type="inferred from homology"/>
<evidence type="ECO:0000313" key="9">
    <source>
        <dbReference type="EMBL" id="GEJ57807.1"/>
    </source>
</evidence>
<evidence type="ECO:0000256" key="6">
    <source>
        <dbReference type="ARBA" id="ARBA00023136"/>
    </source>
</evidence>
<keyword evidence="3 7" id="KW-1003">Cell membrane</keyword>
<evidence type="ECO:0000259" key="8">
    <source>
        <dbReference type="Pfam" id="PF09335"/>
    </source>
</evidence>
<evidence type="ECO:0000313" key="10">
    <source>
        <dbReference type="Proteomes" id="UP000503640"/>
    </source>
</evidence>
<feature type="transmembrane region" description="Helical" evidence="7">
    <location>
        <begin position="5"/>
        <end position="25"/>
    </location>
</feature>
<comment type="similarity">
    <text evidence="2 7">Belongs to the DedA family.</text>
</comment>
<dbReference type="GO" id="GO:0005886">
    <property type="term" value="C:plasma membrane"/>
    <property type="evidence" value="ECO:0007669"/>
    <property type="project" value="UniProtKB-SubCell"/>
</dbReference>
<evidence type="ECO:0000256" key="2">
    <source>
        <dbReference type="ARBA" id="ARBA00010792"/>
    </source>
</evidence>
<dbReference type="Proteomes" id="UP000503640">
    <property type="component" value="Unassembled WGS sequence"/>
</dbReference>